<keyword evidence="3" id="KW-1185">Reference proteome</keyword>
<dbReference type="InterPro" id="IPR007863">
    <property type="entry name" value="Peptidase_M16_C"/>
</dbReference>
<accession>A0A9X3EKT3</accession>
<reference evidence="2" key="1">
    <citation type="submission" date="2022-11" db="EMBL/GenBank/DDBJ databases">
        <title>Minimal conservation of predation-associated metabolite biosynthetic gene clusters underscores biosynthetic potential of Myxococcota including descriptions for ten novel species: Archangium lansinium sp. nov., Myxococcus landrumus sp. nov., Nannocystis bai.</title>
        <authorList>
            <person name="Ahearne A."/>
            <person name="Stevens C."/>
            <person name="Phillips K."/>
        </authorList>
    </citation>
    <scope>NUCLEOTIDE SEQUENCE</scope>
    <source>
        <strain evidence="2">Na p29</strain>
    </source>
</reference>
<proteinExistence type="predicted"/>
<name>A0A9X3EKT3_9BACT</name>
<organism evidence="2 3">
    <name type="scientific">Nannocystis pusilla</name>
    <dbReference type="NCBI Taxonomy" id="889268"/>
    <lineage>
        <taxon>Bacteria</taxon>
        <taxon>Pseudomonadati</taxon>
        <taxon>Myxococcota</taxon>
        <taxon>Polyangia</taxon>
        <taxon>Nannocystales</taxon>
        <taxon>Nannocystaceae</taxon>
        <taxon>Nannocystis</taxon>
    </lineage>
</organism>
<feature type="domain" description="Peptidase M16 C-terminal" evidence="1">
    <location>
        <begin position="4"/>
        <end position="116"/>
    </location>
</feature>
<gene>
    <name evidence="2" type="ORF">OV079_05365</name>
</gene>
<dbReference type="SUPFAM" id="SSF63411">
    <property type="entry name" value="LuxS/MPP-like metallohydrolase"/>
    <property type="match status" value="1"/>
</dbReference>
<dbReference type="Gene3D" id="3.30.830.10">
    <property type="entry name" value="Metalloenzyme, LuxS/M16 peptidase-like"/>
    <property type="match status" value="1"/>
</dbReference>
<evidence type="ECO:0000313" key="3">
    <source>
        <dbReference type="Proteomes" id="UP001150924"/>
    </source>
</evidence>
<protein>
    <submittedName>
        <fullName evidence="2">Insulinase family protein</fullName>
    </submittedName>
</protein>
<dbReference type="GO" id="GO:0046872">
    <property type="term" value="F:metal ion binding"/>
    <property type="evidence" value="ECO:0007669"/>
    <property type="project" value="InterPro"/>
</dbReference>
<dbReference type="Proteomes" id="UP001150924">
    <property type="component" value="Unassembled WGS sequence"/>
</dbReference>
<evidence type="ECO:0000313" key="2">
    <source>
        <dbReference type="EMBL" id="MCY1005010.1"/>
    </source>
</evidence>
<dbReference type="RefSeq" id="WP_267766627.1">
    <property type="nucleotide sequence ID" value="NZ_JAPNKE010000002.1"/>
</dbReference>
<dbReference type="InterPro" id="IPR011249">
    <property type="entry name" value="Metalloenz_LuxS/M16"/>
</dbReference>
<dbReference type="Pfam" id="PF05193">
    <property type="entry name" value="Peptidase_M16_C"/>
    <property type="match status" value="1"/>
</dbReference>
<sequence length="193" mass="21064">METVVEDPLAQQSLFLLGWHTVGANHPDRYALDLLGNILLVGESARIPKILQDEKKLTAFSGGTHFAQRDVGLVFIQALPNKDVKFDAIKQVVRDEVAKIQKSGITAKELQKAINKKVMDTVETLATNAGRAGEIAQGALFHNDPKHILTDLEKYQQVKPADIKRVATEYLGANWLTLEINPGSTGAPMMGPG</sequence>
<dbReference type="EMBL" id="JAPNKE010000002">
    <property type="protein sequence ID" value="MCY1005010.1"/>
    <property type="molecule type" value="Genomic_DNA"/>
</dbReference>
<evidence type="ECO:0000259" key="1">
    <source>
        <dbReference type="Pfam" id="PF05193"/>
    </source>
</evidence>
<comment type="caution">
    <text evidence="2">The sequence shown here is derived from an EMBL/GenBank/DDBJ whole genome shotgun (WGS) entry which is preliminary data.</text>
</comment>
<dbReference type="AlphaFoldDB" id="A0A9X3EKT3"/>